<dbReference type="PANTHER" id="PTHR40278">
    <property type="entry name" value="DNA UTILIZATION PROTEIN HOFN"/>
    <property type="match status" value="1"/>
</dbReference>
<reference evidence="2 3" key="1">
    <citation type="submission" date="2011-01" db="EMBL/GenBank/DDBJ databases">
        <title>Whole genome sequence of Caldisericum exile AZM16c01.</title>
        <authorList>
            <person name="Narita-Yamada S."/>
            <person name="Kawakoshi A."/>
            <person name="Nakamura S."/>
            <person name="Sasagawa M."/>
            <person name="Fukada J."/>
            <person name="Sekine M."/>
            <person name="Kato Y."/>
            <person name="Fukai R."/>
            <person name="Sasaki K."/>
            <person name="Hanamaki A."/>
            <person name="Narita H."/>
            <person name="Konno Y."/>
            <person name="Mori K."/>
            <person name="Yamazaki S."/>
            <person name="Suzuki K."/>
            <person name="Fujita N."/>
        </authorList>
    </citation>
    <scope>NUCLEOTIDE SEQUENCE [LARGE SCALE GENOMIC DNA]</scope>
    <source>
        <strain evidence="3">DSM 21853 / NBRC 104410 / AZM16c01</strain>
    </source>
</reference>
<evidence type="ECO:0008006" key="4">
    <source>
        <dbReference type="Google" id="ProtNLM"/>
    </source>
</evidence>
<dbReference type="EMBL" id="AP012051">
    <property type="protein sequence ID" value="BAL81189.1"/>
    <property type="molecule type" value="Genomic_DNA"/>
</dbReference>
<dbReference type="RefSeq" id="WP_014453586.1">
    <property type="nucleotide sequence ID" value="NC_017096.1"/>
</dbReference>
<organism evidence="2 3">
    <name type="scientific">Caldisericum exile (strain DSM 21853 / NBRC 104410 / AZM16c01)</name>
    <dbReference type="NCBI Taxonomy" id="511051"/>
    <lineage>
        <taxon>Bacteria</taxon>
        <taxon>Pseudomonadati</taxon>
        <taxon>Caldisericota/Cryosericota group</taxon>
        <taxon>Caldisericota</taxon>
        <taxon>Caldisericia</taxon>
        <taxon>Caldisericales</taxon>
        <taxon>Caldisericaceae</taxon>
        <taxon>Caldisericum</taxon>
    </lineage>
</organism>
<keyword evidence="3" id="KW-1185">Reference proteome</keyword>
<dbReference type="KEGG" id="cex:CSE_10630"/>
<evidence type="ECO:0000256" key="1">
    <source>
        <dbReference type="SAM" id="Phobius"/>
    </source>
</evidence>
<protein>
    <recommendedName>
        <fullName evidence="4">PilN domain-containing protein</fullName>
    </recommendedName>
</protein>
<evidence type="ECO:0000313" key="2">
    <source>
        <dbReference type="EMBL" id="BAL81189.1"/>
    </source>
</evidence>
<gene>
    <name evidence="2" type="ordered locus">CSE_10630</name>
</gene>
<dbReference type="Proteomes" id="UP000004793">
    <property type="component" value="Chromosome"/>
</dbReference>
<dbReference type="AlphaFoldDB" id="A0A7U6GF03"/>
<keyword evidence="1" id="KW-1133">Transmembrane helix</keyword>
<dbReference type="InterPro" id="IPR052534">
    <property type="entry name" value="Extracell_DNA_Util/SecSys_Comp"/>
</dbReference>
<keyword evidence="1" id="KW-0472">Membrane</keyword>
<name>A0A7U6GF03_CALEA</name>
<dbReference type="PANTHER" id="PTHR40278:SF1">
    <property type="entry name" value="DNA UTILIZATION PROTEIN HOFN"/>
    <property type="match status" value="1"/>
</dbReference>
<evidence type="ECO:0000313" key="3">
    <source>
        <dbReference type="Proteomes" id="UP000004793"/>
    </source>
</evidence>
<feature type="transmembrane region" description="Helical" evidence="1">
    <location>
        <begin position="31"/>
        <end position="51"/>
    </location>
</feature>
<sequence length="193" mass="22178">MEVKDFYEIDINLLPHRKKIKRTIDRETKTIINIGIALLVILAIIYAGLYYQLYTKNQYLSDLNTRIASLKKVEDTLNLRNKLGDDVFYYETTIEKLVNSQIDFNNLLLDIATSIPKETVIENLSVDMDKKIVQITGHTTDLQHLAWTANGLSQNPNISNLTVDQYTVPYVKVPNSPNYTTFTISFQWKGMGK</sequence>
<accession>A0A7U6GF03</accession>
<keyword evidence="1" id="KW-0812">Transmembrane</keyword>
<proteinExistence type="predicted"/>